<feature type="region of interest" description="Disordered" evidence="1">
    <location>
        <begin position="1"/>
        <end position="28"/>
    </location>
</feature>
<gene>
    <name evidence="2" type="ORF">EXN66_Car003099</name>
</gene>
<accession>A0A6G1PB00</accession>
<sequence length="51" mass="5303">MQEARGLNSIPPGEAPPSQGPPWWLSLDKNGRVAAGSACRVKTPAKSMCGP</sequence>
<dbReference type="EMBL" id="CM015714">
    <property type="protein sequence ID" value="KAF3687427.1"/>
    <property type="molecule type" value="Genomic_DNA"/>
</dbReference>
<organism evidence="2 3">
    <name type="scientific">Channa argus</name>
    <name type="common">Northern snakehead</name>
    <name type="synonym">Ophicephalus argus</name>
    <dbReference type="NCBI Taxonomy" id="215402"/>
    <lineage>
        <taxon>Eukaryota</taxon>
        <taxon>Metazoa</taxon>
        <taxon>Chordata</taxon>
        <taxon>Craniata</taxon>
        <taxon>Vertebrata</taxon>
        <taxon>Euteleostomi</taxon>
        <taxon>Actinopterygii</taxon>
        <taxon>Neopterygii</taxon>
        <taxon>Teleostei</taxon>
        <taxon>Neoteleostei</taxon>
        <taxon>Acanthomorphata</taxon>
        <taxon>Anabantaria</taxon>
        <taxon>Anabantiformes</taxon>
        <taxon>Channoidei</taxon>
        <taxon>Channidae</taxon>
        <taxon>Channa</taxon>
    </lineage>
</organism>
<evidence type="ECO:0000313" key="3">
    <source>
        <dbReference type="Proteomes" id="UP000503349"/>
    </source>
</evidence>
<evidence type="ECO:0000313" key="2">
    <source>
        <dbReference type="EMBL" id="KAF3687427.1"/>
    </source>
</evidence>
<protein>
    <submittedName>
        <fullName evidence="2">Uncharacterized protein</fullName>
    </submittedName>
</protein>
<dbReference type="AlphaFoldDB" id="A0A6G1PB00"/>
<reference evidence="3" key="2">
    <citation type="submission" date="2019-02" db="EMBL/GenBank/DDBJ databases">
        <title>Opniocepnalus argus Var Kimnra genome.</title>
        <authorList>
            <person name="Zhou C."/>
            <person name="Xiao S."/>
        </authorList>
    </citation>
    <scope>NUCLEOTIDE SEQUENCE [LARGE SCALE GENOMIC DNA]</scope>
</reference>
<dbReference type="Proteomes" id="UP000503349">
    <property type="component" value="Chromosome 3"/>
</dbReference>
<reference evidence="2 3" key="1">
    <citation type="submission" date="2019-02" db="EMBL/GenBank/DDBJ databases">
        <title>Opniocepnalus argus genome.</title>
        <authorList>
            <person name="Zhou C."/>
            <person name="Xiao S."/>
        </authorList>
    </citation>
    <scope>NUCLEOTIDE SEQUENCE [LARGE SCALE GENOMIC DNA]</scope>
    <source>
        <strain evidence="2">OARG1902GOOAL</strain>
        <tissue evidence="2">Muscle</tissue>
    </source>
</reference>
<evidence type="ECO:0000256" key="1">
    <source>
        <dbReference type="SAM" id="MobiDB-lite"/>
    </source>
</evidence>
<proteinExistence type="predicted"/>
<keyword evidence="3" id="KW-1185">Reference proteome</keyword>
<name>A0A6G1PB00_CHAAH</name>